<gene>
    <name evidence="1" type="ORF">WA1_50820</name>
</gene>
<reference evidence="1 2" key="1">
    <citation type="journal article" date="2013" name="Genome Biol. Evol.">
        <title>Genomes of Stigonematalean cyanobacteria (subsection V) and the evolution of oxygenic photosynthesis from prokaryotes to plastids.</title>
        <authorList>
            <person name="Dagan T."/>
            <person name="Roettger M."/>
            <person name="Stucken K."/>
            <person name="Landan G."/>
            <person name="Koch R."/>
            <person name="Major P."/>
            <person name="Gould S.B."/>
            <person name="Goremykin V.V."/>
            <person name="Rippka R."/>
            <person name="Tandeau de Marsac N."/>
            <person name="Gugger M."/>
            <person name="Lockhart P.J."/>
            <person name="Allen J.F."/>
            <person name="Brune I."/>
            <person name="Maus I."/>
            <person name="Puhler A."/>
            <person name="Martin W.F."/>
        </authorList>
    </citation>
    <scope>NUCLEOTIDE SEQUENCE [LARGE SCALE GENOMIC DNA]</scope>
    <source>
        <strain evidence="1 2">PCC 7110</strain>
    </source>
</reference>
<sequence length="69" mass="7115">MIYKIFGIATLVVINGTVIGFSSEVGQCGVVRSDGSICQKLSGGQSDCEALGGTWDSKKNCCKINNVGG</sequence>
<organism evidence="1 2">
    <name type="scientific">Scytonema hofmannii PCC 7110</name>
    <dbReference type="NCBI Taxonomy" id="128403"/>
    <lineage>
        <taxon>Bacteria</taxon>
        <taxon>Bacillati</taxon>
        <taxon>Cyanobacteriota</taxon>
        <taxon>Cyanophyceae</taxon>
        <taxon>Nostocales</taxon>
        <taxon>Scytonemataceae</taxon>
        <taxon>Scytonema</taxon>
    </lineage>
</organism>
<keyword evidence="2" id="KW-1185">Reference proteome</keyword>
<protein>
    <submittedName>
        <fullName evidence="1">Uncharacterized protein</fullName>
    </submittedName>
</protein>
<dbReference type="RefSeq" id="WP_017740765.1">
    <property type="nucleotide sequence ID" value="NZ_KQ976356.1"/>
</dbReference>
<evidence type="ECO:0000313" key="2">
    <source>
        <dbReference type="Proteomes" id="UP000076925"/>
    </source>
</evidence>
<dbReference type="Proteomes" id="UP000076925">
    <property type="component" value="Unassembled WGS sequence"/>
</dbReference>
<dbReference type="EMBL" id="ANNX02000078">
    <property type="protein sequence ID" value="KYC34525.1"/>
    <property type="molecule type" value="Genomic_DNA"/>
</dbReference>
<comment type="caution">
    <text evidence="1">The sequence shown here is derived from an EMBL/GenBank/DDBJ whole genome shotgun (WGS) entry which is preliminary data.</text>
</comment>
<evidence type="ECO:0000313" key="1">
    <source>
        <dbReference type="EMBL" id="KYC34525.1"/>
    </source>
</evidence>
<dbReference type="AlphaFoldDB" id="A0A139WQ31"/>
<accession>A0A139WQ31</accession>
<name>A0A139WQ31_9CYAN</name>
<proteinExistence type="predicted"/>
<dbReference type="OrthoDB" id="9905731at2"/>